<dbReference type="GO" id="GO:0003690">
    <property type="term" value="F:double-stranded DNA binding"/>
    <property type="evidence" value="ECO:0007669"/>
    <property type="project" value="InterPro"/>
</dbReference>
<proteinExistence type="predicted"/>
<protein>
    <submittedName>
        <fullName evidence="1">Bacteriophage Mu Gam like protein</fullName>
    </submittedName>
</protein>
<dbReference type="RefSeq" id="WP_091261537.1">
    <property type="nucleotide sequence ID" value="NZ_FNDE01000071.1"/>
</dbReference>
<dbReference type="SUPFAM" id="SSF161266">
    <property type="entry name" value="Gam-like"/>
    <property type="match status" value="1"/>
</dbReference>
<dbReference type="OrthoDB" id="1908548at2"/>
<dbReference type="EMBL" id="FNDE01000071">
    <property type="protein sequence ID" value="SDH82507.1"/>
    <property type="molecule type" value="Genomic_DNA"/>
</dbReference>
<accession>A0A1G8FK63</accession>
<name>A0A1G8FK63_ANETH</name>
<dbReference type="Pfam" id="PF07352">
    <property type="entry name" value="Phage_Mu_Gam"/>
    <property type="match status" value="1"/>
</dbReference>
<sequence length="194" mass="22383">MAIPVERLDDMLAEKNEVTEGWAVTDLKSAVWADERIHDAQVKIHEIEKLAEERIESLQRKIEVVEAWREEAKKPYLETVSFFGGKLMLYLQQTIQEQIAAGKKKITKSLKLPFNKPAFKAKQPEIKRDDAQLLIWLEANHPEYIEHKPTVKWAELKKTLTQAKVDGKLVYIDSNGQVVPHVELTERPDEFTLG</sequence>
<dbReference type="GO" id="GO:0042262">
    <property type="term" value="P:DNA protection"/>
    <property type="evidence" value="ECO:0007669"/>
    <property type="project" value="InterPro"/>
</dbReference>
<evidence type="ECO:0000313" key="2">
    <source>
        <dbReference type="Proteomes" id="UP000198956"/>
    </source>
</evidence>
<reference evidence="1 2" key="1">
    <citation type="submission" date="2016-10" db="EMBL/GenBank/DDBJ databases">
        <authorList>
            <person name="de Groot N.N."/>
        </authorList>
    </citation>
    <scope>NUCLEOTIDE SEQUENCE [LARGE SCALE GENOMIC DNA]</scope>
    <source>
        <strain evidence="1 2">L 420-91</strain>
    </source>
</reference>
<evidence type="ECO:0000313" key="1">
    <source>
        <dbReference type="EMBL" id="SDH82507.1"/>
    </source>
</evidence>
<dbReference type="InterPro" id="IPR009951">
    <property type="entry name" value="Host-nuc_inhib_Gam"/>
</dbReference>
<dbReference type="Proteomes" id="UP000198956">
    <property type="component" value="Unassembled WGS sequence"/>
</dbReference>
<gene>
    <name evidence="1" type="ORF">SAMN04489735_10712</name>
</gene>
<dbReference type="AlphaFoldDB" id="A0A1G8FK63"/>
<organism evidence="1 2">
    <name type="scientific">Aneurinibacillus thermoaerophilus</name>
    <dbReference type="NCBI Taxonomy" id="143495"/>
    <lineage>
        <taxon>Bacteria</taxon>
        <taxon>Bacillati</taxon>
        <taxon>Bacillota</taxon>
        <taxon>Bacilli</taxon>
        <taxon>Bacillales</taxon>
        <taxon>Paenibacillaceae</taxon>
        <taxon>Aneurinibacillus group</taxon>
        <taxon>Aneurinibacillus</taxon>
    </lineage>
</organism>